<name>A0A7X2L0U2_9BACL</name>
<evidence type="ECO:0000313" key="1">
    <source>
        <dbReference type="EMBL" id="MRN52674.1"/>
    </source>
</evidence>
<gene>
    <name evidence="1" type="ORF">GJB61_06640</name>
</gene>
<dbReference type="Proteomes" id="UP000463051">
    <property type="component" value="Unassembled WGS sequence"/>
</dbReference>
<proteinExistence type="predicted"/>
<keyword evidence="2" id="KW-1185">Reference proteome</keyword>
<protein>
    <submittedName>
        <fullName evidence="1">DUF4265 domain-containing protein</fullName>
    </submittedName>
</protein>
<dbReference type="EMBL" id="WJXB01000002">
    <property type="protein sequence ID" value="MRN52674.1"/>
    <property type="molecule type" value="Genomic_DNA"/>
</dbReference>
<dbReference type="Pfam" id="PF14085">
    <property type="entry name" value="DUF4265"/>
    <property type="match status" value="1"/>
</dbReference>
<evidence type="ECO:0000313" key="2">
    <source>
        <dbReference type="Proteomes" id="UP000463051"/>
    </source>
</evidence>
<dbReference type="AlphaFoldDB" id="A0A7X2L0U2"/>
<reference evidence="1 2" key="1">
    <citation type="submission" date="2019-11" db="EMBL/GenBank/DDBJ databases">
        <title>Paenibacillus monticola sp. nov., a novel PGPR strain isolated from mountain sample in China.</title>
        <authorList>
            <person name="Zhao Q."/>
            <person name="Li H.-P."/>
            <person name="Zhang J.-L."/>
        </authorList>
    </citation>
    <scope>NUCLEOTIDE SEQUENCE [LARGE SCALE GENOMIC DNA]</scope>
    <source>
        <strain evidence="1 2">LC-T2</strain>
    </source>
</reference>
<accession>A0A7X2L0U2</accession>
<dbReference type="RefSeq" id="WP_154117674.1">
    <property type="nucleotide sequence ID" value="NZ_WJXB01000002.1"/>
</dbReference>
<dbReference type="InterPro" id="IPR025361">
    <property type="entry name" value="DUF4265"/>
</dbReference>
<sequence>MPEPIGLHICFNELGREIEVLDVTLLEKDTYRVEETPIFNPGVTLGDIIRVKEEQGIYYYVETVEKSNLDRYAWLLSKETVNSTEIAVFKQRIAEIQGKWEQIFGGFLVIHIPKDAAMDVDGEMNRIIEHFEN</sequence>
<organism evidence="1 2">
    <name type="scientific">Paenibacillus monticola</name>
    <dbReference type="NCBI Taxonomy" id="2666075"/>
    <lineage>
        <taxon>Bacteria</taxon>
        <taxon>Bacillati</taxon>
        <taxon>Bacillota</taxon>
        <taxon>Bacilli</taxon>
        <taxon>Bacillales</taxon>
        <taxon>Paenibacillaceae</taxon>
        <taxon>Paenibacillus</taxon>
    </lineage>
</organism>
<comment type="caution">
    <text evidence="1">The sequence shown here is derived from an EMBL/GenBank/DDBJ whole genome shotgun (WGS) entry which is preliminary data.</text>
</comment>